<name>A0A538U579_UNCEI</name>
<gene>
    <name evidence="2" type="ORF">E6K81_11130</name>
</gene>
<evidence type="ECO:0000313" key="3">
    <source>
        <dbReference type="Proteomes" id="UP000319771"/>
    </source>
</evidence>
<organism evidence="2 3">
    <name type="scientific">Eiseniibacteriota bacterium</name>
    <dbReference type="NCBI Taxonomy" id="2212470"/>
    <lineage>
        <taxon>Bacteria</taxon>
        <taxon>Candidatus Eiseniibacteriota</taxon>
    </lineage>
</organism>
<keyword evidence="2" id="KW-0378">Hydrolase</keyword>
<dbReference type="InterPro" id="IPR036278">
    <property type="entry name" value="Sialidase_sf"/>
</dbReference>
<dbReference type="AlphaFoldDB" id="A0A538U579"/>
<dbReference type="InterPro" id="IPR015943">
    <property type="entry name" value="WD40/YVTN_repeat-like_dom_sf"/>
</dbReference>
<evidence type="ECO:0000256" key="1">
    <source>
        <dbReference type="SAM" id="MobiDB-lite"/>
    </source>
</evidence>
<dbReference type="CDD" id="cd15482">
    <property type="entry name" value="Sialidase_non-viral"/>
    <property type="match status" value="3"/>
</dbReference>
<dbReference type="InterPro" id="IPR052025">
    <property type="entry name" value="Xyloglucanase_GH74"/>
</dbReference>
<protein>
    <submittedName>
        <fullName evidence="2">Glycosyl hydrolase</fullName>
    </submittedName>
</protein>
<feature type="non-terminal residue" evidence="2">
    <location>
        <position position="861"/>
    </location>
</feature>
<accession>A0A538U579</accession>
<feature type="region of interest" description="Disordered" evidence="1">
    <location>
        <begin position="795"/>
        <end position="824"/>
    </location>
</feature>
<proteinExistence type="predicted"/>
<dbReference type="PANTHER" id="PTHR43739:SF5">
    <property type="entry name" value="EXO-ALPHA-SIALIDASE"/>
    <property type="match status" value="1"/>
</dbReference>
<dbReference type="Gene3D" id="2.130.10.10">
    <property type="entry name" value="YVTN repeat-like/Quinoprotein amine dehydrogenase"/>
    <property type="match status" value="5"/>
</dbReference>
<sequence>MDPFDQSQLAGLEWRNIGPLRGGRVTAVTGVVGQRNVYYFGGTGSGIWKSVDSGVSWTNMADGQLGTGSVGAVAVSESDPNVLYAGMGEGCIRGNVSHGDGVYKSVDAGRTWKNVGLRDSRQIGRVRIDPRDPDVVYVAALGHTFGPNHERGVFRTRDGGQSWKCVLFVNDSTGAVDLGLDPKNPRILYATTWQVYRTPWSLESGGAGSGLWKSVDGGDTWKRLTGEGLPKGLWGRIGVTVSPVNSDRVWAAIEADEGGVYRSDDAGRTWRRTNEDRSLRQRAWYYTHIVADPQNLDGVYVLNVQFMRSGDGGRTFRAVATPHGDNHDLWVDPRDAQRMIESNDGGVNVTFDGDLSWTQEDNQPTAQFYHVITDDAFPYKVYGAQQDNSTVCIASRTDGGGIGRTDWYPVGGGESGFIAPKPGDAEVVYAGSYDGLITRLDHRTGQHRNVNPYPDNPMGWGAEGAKYRFQWTFPIVVSPFDANTVYAASNVLHRSKNEGQSWEVISPDLTRNDKTKLGSSGGPITKDNTSIEYYCTIFAMAESRIAKGLLWVGSDDGQVHVSRDDGKTWQNVTPPALPPWSMISQIDPGPHDAGTAYVAANRYKLDDYKPYAFVTHDYGKTWRSITGNLPLDLGFVRVVREDPVRKGLLFCGTETGLYYSLDEGVRWRPLRLNRPGLIADIVKPDGEARGALPVVPITDLVIKDKDLVVATQGRAFWILDDIAPLRQLTTEAATGDAYLFKPSPASMFGGGGGRGAGANPPFGAVVYYRLQKEVGEKDEITLELLDEQGKLIRKFSSKGDPPLEGQPAGGEEEGGFGRRPPVTKIPAKAGLNRFAWDLRYPDATRFPGLILWGGGLQGPTV</sequence>
<reference evidence="2 3" key="1">
    <citation type="journal article" date="2019" name="Nat. Microbiol.">
        <title>Mediterranean grassland soil C-N compound turnover is dependent on rainfall and depth, and is mediated by genomically divergent microorganisms.</title>
        <authorList>
            <person name="Diamond S."/>
            <person name="Andeer P.F."/>
            <person name="Li Z."/>
            <person name="Crits-Christoph A."/>
            <person name="Burstein D."/>
            <person name="Anantharaman K."/>
            <person name="Lane K.R."/>
            <person name="Thomas B.C."/>
            <person name="Pan C."/>
            <person name="Northen T.R."/>
            <person name="Banfield J.F."/>
        </authorList>
    </citation>
    <scope>NUCLEOTIDE SEQUENCE [LARGE SCALE GENOMIC DNA]</scope>
    <source>
        <strain evidence="2">WS_11</strain>
    </source>
</reference>
<comment type="caution">
    <text evidence="2">The sequence shown here is derived from an EMBL/GenBank/DDBJ whole genome shotgun (WGS) entry which is preliminary data.</text>
</comment>
<dbReference type="SUPFAM" id="SSF50939">
    <property type="entry name" value="Sialidases"/>
    <property type="match status" value="1"/>
</dbReference>
<dbReference type="GO" id="GO:0016787">
    <property type="term" value="F:hydrolase activity"/>
    <property type="evidence" value="ECO:0007669"/>
    <property type="project" value="UniProtKB-KW"/>
</dbReference>
<dbReference type="GO" id="GO:0010411">
    <property type="term" value="P:xyloglucan metabolic process"/>
    <property type="evidence" value="ECO:0007669"/>
    <property type="project" value="TreeGrafter"/>
</dbReference>
<evidence type="ECO:0000313" key="2">
    <source>
        <dbReference type="EMBL" id="TMQ71043.1"/>
    </source>
</evidence>
<dbReference type="Proteomes" id="UP000319771">
    <property type="component" value="Unassembled WGS sequence"/>
</dbReference>
<dbReference type="PANTHER" id="PTHR43739">
    <property type="entry name" value="XYLOGLUCANASE (EUROFUNG)"/>
    <property type="match status" value="1"/>
</dbReference>
<dbReference type="EMBL" id="VBPB01000188">
    <property type="protein sequence ID" value="TMQ71043.1"/>
    <property type="molecule type" value="Genomic_DNA"/>
</dbReference>
<dbReference type="SUPFAM" id="SSF110296">
    <property type="entry name" value="Oligoxyloglucan reducing end-specific cellobiohydrolase"/>
    <property type="match status" value="1"/>
</dbReference>